<evidence type="ECO:0000256" key="1">
    <source>
        <dbReference type="ARBA" id="ARBA00009995"/>
    </source>
</evidence>
<protein>
    <submittedName>
        <fullName evidence="3">Uncharacterized protein</fullName>
    </submittedName>
</protein>
<dbReference type="AlphaFoldDB" id="A0A3L6TRY3"/>
<dbReference type="PANTHER" id="PTHR48047:SF25">
    <property type="entry name" value="OS02G0207100 PROTEIN"/>
    <property type="match status" value="1"/>
</dbReference>
<dbReference type="PANTHER" id="PTHR48047">
    <property type="entry name" value="GLYCOSYLTRANSFERASE"/>
    <property type="match status" value="1"/>
</dbReference>
<keyword evidence="4" id="KW-1185">Reference proteome</keyword>
<evidence type="ECO:0000256" key="2">
    <source>
        <dbReference type="SAM" id="SignalP"/>
    </source>
</evidence>
<dbReference type="SUPFAM" id="SSF53756">
    <property type="entry name" value="UDP-Glycosyltransferase/glycogen phosphorylase"/>
    <property type="match status" value="1"/>
</dbReference>
<dbReference type="Gene3D" id="3.40.50.2000">
    <property type="entry name" value="Glycogen Phosphorylase B"/>
    <property type="match status" value="1"/>
</dbReference>
<sequence>MYRLLPRFFILFPIPLHSLVKFAEAKRLAISPDLSRDSPLPRALPASRSRAPALCRPRAVFFSSAQPPSLAASIPLPATVPAAVGDGIHEAAARGRPRPGGLRQEIPLGGEGARCDLEAQFVACYEAALGKPMWVVSPLSLCNRDVESTASRGNMAAAGRQQAVTTWLDEQTPGSVVFVSFGSIARKFPGPLLEVGHGVVKEPEVAAPGVREWLEALEARMAGRGLVVRGWTPQLAVDGWVVWNSLQESIAHGVR</sequence>
<evidence type="ECO:0000313" key="4">
    <source>
        <dbReference type="Proteomes" id="UP000275267"/>
    </source>
</evidence>
<dbReference type="Proteomes" id="UP000275267">
    <property type="component" value="Unassembled WGS sequence"/>
</dbReference>
<dbReference type="EMBL" id="PQIB02000001">
    <property type="protein sequence ID" value="RLN42910.1"/>
    <property type="molecule type" value="Genomic_DNA"/>
</dbReference>
<reference evidence="4" key="1">
    <citation type="journal article" date="2019" name="Nat. Commun.">
        <title>The genome of broomcorn millet.</title>
        <authorList>
            <person name="Zou C."/>
            <person name="Miki D."/>
            <person name="Li D."/>
            <person name="Tang Q."/>
            <person name="Xiao L."/>
            <person name="Rajput S."/>
            <person name="Deng P."/>
            <person name="Jia W."/>
            <person name="Huang R."/>
            <person name="Zhang M."/>
            <person name="Sun Y."/>
            <person name="Hu J."/>
            <person name="Fu X."/>
            <person name="Schnable P.S."/>
            <person name="Li F."/>
            <person name="Zhang H."/>
            <person name="Feng B."/>
            <person name="Zhu X."/>
            <person name="Liu R."/>
            <person name="Schnable J.C."/>
            <person name="Zhu J.-K."/>
            <person name="Zhang H."/>
        </authorList>
    </citation>
    <scope>NUCLEOTIDE SEQUENCE [LARGE SCALE GENOMIC DNA]</scope>
</reference>
<proteinExistence type="inferred from homology"/>
<evidence type="ECO:0000313" key="3">
    <source>
        <dbReference type="EMBL" id="RLN42910.1"/>
    </source>
</evidence>
<accession>A0A3L6TRY3</accession>
<dbReference type="STRING" id="4540.A0A3L6TRY3"/>
<dbReference type="GO" id="GO:0035251">
    <property type="term" value="F:UDP-glucosyltransferase activity"/>
    <property type="evidence" value="ECO:0007669"/>
    <property type="project" value="TreeGrafter"/>
</dbReference>
<comment type="similarity">
    <text evidence="1">Belongs to the UDP-glycosyltransferase family.</text>
</comment>
<comment type="caution">
    <text evidence="3">The sequence shown here is derived from an EMBL/GenBank/DDBJ whole genome shotgun (WGS) entry which is preliminary data.</text>
</comment>
<gene>
    <name evidence="3" type="ORF">C2845_PM01G38940</name>
</gene>
<name>A0A3L6TRY3_PANMI</name>
<keyword evidence="2" id="KW-0732">Signal</keyword>
<organism evidence="3 4">
    <name type="scientific">Panicum miliaceum</name>
    <name type="common">Proso millet</name>
    <name type="synonym">Broomcorn millet</name>
    <dbReference type="NCBI Taxonomy" id="4540"/>
    <lineage>
        <taxon>Eukaryota</taxon>
        <taxon>Viridiplantae</taxon>
        <taxon>Streptophyta</taxon>
        <taxon>Embryophyta</taxon>
        <taxon>Tracheophyta</taxon>
        <taxon>Spermatophyta</taxon>
        <taxon>Magnoliopsida</taxon>
        <taxon>Liliopsida</taxon>
        <taxon>Poales</taxon>
        <taxon>Poaceae</taxon>
        <taxon>PACMAD clade</taxon>
        <taxon>Panicoideae</taxon>
        <taxon>Panicodae</taxon>
        <taxon>Paniceae</taxon>
        <taxon>Panicinae</taxon>
        <taxon>Panicum</taxon>
        <taxon>Panicum sect. Panicum</taxon>
    </lineage>
</organism>
<feature type="chain" id="PRO_5018037421" evidence="2">
    <location>
        <begin position="26"/>
        <end position="255"/>
    </location>
</feature>
<dbReference type="OrthoDB" id="5835829at2759"/>
<feature type="signal peptide" evidence="2">
    <location>
        <begin position="1"/>
        <end position="25"/>
    </location>
</feature>